<dbReference type="OrthoDB" id="5347452at2759"/>
<proteinExistence type="predicted"/>
<dbReference type="OMA" id="FGIHGCC"/>
<evidence type="ECO:0000313" key="4">
    <source>
        <dbReference type="Proteomes" id="UP000245464"/>
    </source>
</evidence>
<organism evidence="2 4">
    <name type="scientific">Pyrenophora tritici-repentis</name>
    <dbReference type="NCBI Taxonomy" id="45151"/>
    <lineage>
        <taxon>Eukaryota</taxon>
        <taxon>Fungi</taxon>
        <taxon>Dikarya</taxon>
        <taxon>Ascomycota</taxon>
        <taxon>Pezizomycotina</taxon>
        <taxon>Dothideomycetes</taxon>
        <taxon>Pleosporomycetidae</taxon>
        <taxon>Pleosporales</taxon>
        <taxon>Pleosporineae</taxon>
        <taxon>Pleosporaceae</taxon>
        <taxon>Pyrenophora</taxon>
    </lineage>
</organism>
<reference evidence="5" key="4">
    <citation type="journal article" date="2022" name="Microb. Genom.">
        <title>A global pangenome for the wheat fungal pathogen Pyrenophora tritici-repentis and prediction of effector protein structural homology.</title>
        <authorList>
            <person name="Moolhuijzen P.M."/>
            <person name="See P.T."/>
            <person name="Shi G."/>
            <person name="Powell H.R."/>
            <person name="Cockram J."/>
            <person name="Jorgensen L.N."/>
            <person name="Benslimane H."/>
            <person name="Strelkov S.E."/>
            <person name="Turner J."/>
            <person name="Liu Z."/>
            <person name="Moffat C.S."/>
        </authorList>
    </citation>
    <scope>NUCLEOTIDE SEQUENCE [LARGE SCALE GENOMIC DNA]</scope>
</reference>
<sequence>MSASCTDVACSTNFAIVKCTDTSAPACYEWRFIYDRMVFTQHGCAATPFTSTAFHSLGMALSSSNTVDVTFTATATQEPLVTPPSSSSAPSPNPSKPGIGIIVGSTIGACLFASFIVIVFFLVWRRRRAVKRNAVQTHLYQQTTQTLVEYNPLGFPSPVFSSPANPYRDECKGWQQQQQQSIQGNGEVPRYPGMEQGRLGIVEADGFERPVEAPTAEK</sequence>
<dbReference type="EMBL" id="NRDI02000009">
    <property type="protein sequence ID" value="KAI1513712.1"/>
    <property type="molecule type" value="Genomic_DNA"/>
</dbReference>
<reference evidence="3" key="3">
    <citation type="journal article" date="2022" name="bioRxiv">
        <title>A global pangenome for the wheat fungal pathogen Pyrenophora tritici-repentis and prediction of effector protein structural homology.</title>
        <authorList>
            <person name="Moolhuijzen P."/>
            <person name="See P.T."/>
            <person name="Shi G."/>
            <person name="Powell H.R."/>
            <person name="Cockram J."/>
            <person name="Jorgensen L.N."/>
            <person name="Benslimane H."/>
            <person name="Strelkov S.E."/>
            <person name="Turner J."/>
            <person name="Liu Z."/>
            <person name="Moffat C.S."/>
        </authorList>
    </citation>
    <scope>NUCLEOTIDE SEQUENCE</scope>
    <source>
        <strain evidence="3">86-124</strain>
    </source>
</reference>
<evidence type="ECO:0000313" key="5">
    <source>
        <dbReference type="Proteomes" id="UP000249757"/>
    </source>
</evidence>
<evidence type="ECO:0000256" key="1">
    <source>
        <dbReference type="SAM" id="Phobius"/>
    </source>
</evidence>
<feature type="transmembrane region" description="Helical" evidence="1">
    <location>
        <begin position="99"/>
        <end position="124"/>
    </location>
</feature>
<accession>A0A2W1F992</accession>
<gene>
    <name evidence="3" type="ORF">Ptr86124_007614</name>
    <name evidence="2" type="ORF">PtrM4_020200</name>
</gene>
<name>A0A2W1F992_9PLEO</name>
<keyword evidence="1" id="KW-1133">Transmembrane helix</keyword>
<keyword evidence="1" id="KW-0812">Transmembrane</keyword>
<evidence type="ECO:0000313" key="3">
    <source>
        <dbReference type="EMBL" id="KAI1513712.1"/>
    </source>
</evidence>
<keyword evidence="1" id="KW-0472">Membrane</keyword>
<evidence type="ECO:0000313" key="2">
    <source>
        <dbReference type="EMBL" id="KAF7577780.1"/>
    </source>
</evidence>
<protein>
    <submittedName>
        <fullName evidence="2">DUF1421 domain containing protein</fullName>
    </submittedName>
</protein>
<keyword evidence="5" id="KW-1185">Reference proteome</keyword>
<reference evidence="2" key="1">
    <citation type="journal article" date="2018" name="BMC Genomics">
        <title>Comparative genomics of the wheat fungal pathogen Pyrenophora tritici-repentis reveals chromosomal variations and genome plasticity.</title>
        <authorList>
            <person name="Moolhuijzen P."/>
            <person name="See P.T."/>
            <person name="Hane J.K."/>
            <person name="Shi G."/>
            <person name="Liu Z."/>
            <person name="Oliver R.P."/>
            <person name="Moffat C.S."/>
        </authorList>
    </citation>
    <scope>NUCLEOTIDE SEQUENCE [LARGE SCALE GENOMIC DNA]</scope>
    <source>
        <strain evidence="2">M4</strain>
    </source>
</reference>
<dbReference type="Proteomes" id="UP000245464">
    <property type="component" value="Chromosome 1"/>
</dbReference>
<dbReference type="AlphaFoldDB" id="A0A2W1F992"/>
<dbReference type="Proteomes" id="UP000249757">
    <property type="component" value="Unassembled WGS sequence"/>
</dbReference>
<reference evidence="3" key="2">
    <citation type="submission" date="2021-05" db="EMBL/GenBank/DDBJ databases">
        <authorList>
            <person name="Moolhuijzen P.M."/>
            <person name="Moffat C.S."/>
        </authorList>
    </citation>
    <scope>NUCLEOTIDE SEQUENCE</scope>
    <source>
        <strain evidence="3">86-124</strain>
    </source>
</reference>
<comment type="caution">
    <text evidence="2">The sequence shown here is derived from an EMBL/GenBank/DDBJ whole genome shotgun (WGS) entry which is preliminary data.</text>
</comment>
<dbReference type="EMBL" id="NQIK02000001">
    <property type="protein sequence ID" value="KAF7577780.1"/>
    <property type="molecule type" value="Genomic_DNA"/>
</dbReference>